<accession>A0AAD1T128</accession>
<gene>
    <name evidence="1" type="ORF">PECUL_23A021141</name>
</gene>
<name>A0AAD1T128_PELCU</name>
<reference evidence="1" key="1">
    <citation type="submission" date="2022-03" db="EMBL/GenBank/DDBJ databases">
        <authorList>
            <person name="Alioto T."/>
            <person name="Alioto T."/>
            <person name="Gomez Garrido J."/>
        </authorList>
    </citation>
    <scope>NUCLEOTIDE SEQUENCE</scope>
</reference>
<organism evidence="1 2">
    <name type="scientific">Pelobates cultripes</name>
    <name type="common">Western spadefoot toad</name>
    <dbReference type="NCBI Taxonomy" id="61616"/>
    <lineage>
        <taxon>Eukaryota</taxon>
        <taxon>Metazoa</taxon>
        <taxon>Chordata</taxon>
        <taxon>Craniata</taxon>
        <taxon>Vertebrata</taxon>
        <taxon>Euteleostomi</taxon>
        <taxon>Amphibia</taxon>
        <taxon>Batrachia</taxon>
        <taxon>Anura</taxon>
        <taxon>Pelobatoidea</taxon>
        <taxon>Pelobatidae</taxon>
        <taxon>Pelobates</taxon>
    </lineage>
</organism>
<keyword evidence="2" id="KW-1185">Reference proteome</keyword>
<dbReference type="Proteomes" id="UP001295444">
    <property type="component" value="Chromosome 09"/>
</dbReference>
<protein>
    <submittedName>
        <fullName evidence="1">Uncharacterized protein</fullName>
    </submittedName>
</protein>
<dbReference type="AlphaFoldDB" id="A0AAD1T128"/>
<evidence type="ECO:0000313" key="1">
    <source>
        <dbReference type="EMBL" id="CAH2315564.1"/>
    </source>
</evidence>
<evidence type="ECO:0000313" key="2">
    <source>
        <dbReference type="Proteomes" id="UP001295444"/>
    </source>
</evidence>
<sequence>MQSTRYKIYLSLLTKLDVLISQGGDPEDILAVKALMRSYQYDRYASLVKERDHRSFHLPNPFLSCKRKTITCLWSTDGILEESPHGILGKSRPQMDEAGKSRGCKVDEFLSELTLPEYSDLPFGELLSEITIEEVSQRVSSWRTRVSRQVLMA</sequence>
<proteinExistence type="predicted"/>
<dbReference type="EMBL" id="OW240920">
    <property type="protein sequence ID" value="CAH2315564.1"/>
    <property type="molecule type" value="Genomic_DNA"/>
</dbReference>